<organism evidence="1 2">
    <name type="scientific">Bradyrhizobium sediminis</name>
    <dbReference type="NCBI Taxonomy" id="2840469"/>
    <lineage>
        <taxon>Bacteria</taxon>
        <taxon>Pseudomonadati</taxon>
        <taxon>Pseudomonadota</taxon>
        <taxon>Alphaproteobacteria</taxon>
        <taxon>Hyphomicrobiales</taxon>
        <taxon>Nitrobacteraceae</taxon>
        <taxon>Bradyrhizobium</taxon>
    </lineage>
</organism>
<protein>
    <submittedName>
        <fullName evidence="1">Uncharacterized protein</fullName>
    </submittedName>
</protein>
<accession>A0A975RXU5</accession>
<dbReference type="Proteomes" id="UP000676951">
    <property type="component" value="Chromosome"/>
</dbReference>
<dbReference type="AlphaFoldDB" id="A0A975RXU5"/>
<keyword evidence="2" id="KW-1185">Reference proteome</keyword>
<gene>
    <name evidence="1" type="ORF">KMZ93_04265</name>
</gene>
<proteinExistence type="predicted"/>
<reference evidence="1 2" key="1">
    <citation type="submission" date="2021-06" db="EMBL/GenBank/DDBJ databases">
        <title>Bradyrhizobium sp. S2-11-4 Genome sequencing.</title>
        <authorList>
            <person name="Jin L."/>
        </authorList>
    </citation>
    <scope>NUCLEOTIDE SEQUENCE [LARGE SCALE GENOMIC DNA]</scope>
    <source>
        <strain evidence="1 2">S2-11-4</strain>
    </source>
</reference>
<evidence type="ECO:0000313" key="1">
    <source>
        <dbReference type="EMBL" id="QWG24150.1"/>
    </source>
</evidence>
<name>A0A975RXU5_9BRAD</name>
<dbReference type="EMBL" id="CP076136">
    <property type="protein sequence ID" value="QWG24150.1"/>
    <property type="molecule type" value="Genomic_DNA"/>
</dbReference>
<evidence type="ECO:0000313" key="2">
    <source>
        <dbReference type="Proteomes" id="UP000676951"/>
    </source>
</evidence>
<dbReference type="RefSeq" id="WP_215604897.1">
    <property type="nucleotide sequence ID" value="NZ_CP076136.1"/>
</dbReference>
<sequence>MSNRALMEQVLHDLLPDLMVLHAATKNERLKLRIEQYVERILKALADE</sequence>